<dbReference type="TCDB" id="1.B.74.1.3">
    <property type="family name" value="the outer membrane beta barrel l32 protein (ompl32) family"/>
</dbReference>
<dbReference type="RefSeq" id="WP_014802484.1">
    <property type="nucleotide sequence ID" value="NC_018020.1"/>
</dbReference>
<dbReference type="EMBL" id="CP002959">
    <property type="protein sequence ID" value="AFM11969.1"/>
    <property type="molecule type" value="Genomic_DNA"/>
</dbReference>
<protein>
    <submittedName>
        <fullName evidence="2">Uncharacterized protein</fullName>
    </submittedName>
</protein>
<sequence>MLKKINIALATLAMVAITTSASAIEEAFKAGKDSQKAADLAETEKRLDDQIRQISERLQAMYTLRDIGPKVKQSPTQTIFSMGKDEDGEYIELVAYTFNPQSYNYGRPVGTAAKTMRLYFAGKDLSKIKTIVDDQNFYEQYKYYTKALHPGPVKGNPNDIQLATSFNKPTEVAEKSPDYQVKLADVENDPTNPNRIKFKRDFYIENLIYFEKLFRFTFEFQKRGASNGDVETIQRLKHSLRY</sequence>
<organism evidence="2 3">
    <name type="scientific">Turneriella parva (strain ATCC BAA-1111 / DSM 21527 / NCTC 11395 / H)</name>
    <name type="common">Leptospira parva</name>
    <dbReference type="NCBI Taxonomy" id="869212"/>
    <lineage>
        <taxon>Bacteria</taxon>
        <taxon>Pseudomonadati</taxon>
        <taxon>Spirochaetota</taxon>
        <taxon>Spirochaetia</taxon>
        <taxon>Leptospirales</taxon>
        <taxon>Leptospiraceae</taxon>
        <taxon>Turneriella</taxon>
    </lineage>
</organism>
<name>I4B3W2_TURPD</name>
<gene>
    <name evidence="2" type="ordered locus">Turpa_1321</name>
</gene>
<evidence type="ECO:0000256" key="1">
    <source>
        <dbReference type="SAM" id="SignalP"/>
    </source>
</evidence>
<dbReference type="HOGENOM" id="CLU_1146791_0_0_12"/>
<dbReference type="Proteomes" id="UP000006048">
    <property type="component" value="Chromosome"/>
</dbReference>
<evidence type="ECO:0000313" key="2">
    <source>
        <dbReference type="EMBL" id="AFM11969.1"/>
    </source>
</evidence>
<dbReference type="OrthoDB" id="334492at2"/>
<dbReference type="KEGG" id="tpx:Turpa_1321"/>
<reference evidence="2 3" key="1">
    <citation type="submission" date="2012-06" db="EMBL/GenBank/DDBJ databases">
        <title>The complete chromosome of genome of Turneriella parva DSM 21527.</title>
        <authorList>
            <consortium name="US DOE Joint Genome Institute (JGI-PGF)"/>
            <person name="Lucas S."/>
            <person name="Han J."/>
            <person name="Lapidus A."/>
            <person name="Bruce D."/>
            <person name="Goodwin L."/>
            <person name="Pitluck S."/>
            <person name="Peters L."/>
            <person name="Kyrpides N."/>
            <person name="Mavromatis K."/>
            <person name="Ivanova N."/>
            <person name="Mikhailova N."/>
            <person name="Chertkov O."/>
            <person name="Detter J.C."/>
            <person name="Tapia R."/>
            <person name="Han C."/>
            <person name="Land M."/>
            <person name="Hauser L."/>
            <person name="Markowitz V."/>
            <person name="Cheng J.-F."/>
            <person name="Hugenholtz P."/>
            <person name="Woyke T."/>
            <person name="Wu D."/>
            <person name="Gronow S."/>
            <person name="Wellnitz S."/>
            <person name="Brambilla E."/>
            <person name="Klenk H.-P."/>
            <person name="Eisen J.A."/>
        </authorList>
    </citation>
    <scope>NUCLEOTIDE SEQUENCE [LARGE SCALE GENOMIC DNA]</scope>
    <source>
        <strain evidence="3">ATCC BAA-1111 / DSM 21527 / NCTC 11395 / H</strain>
    </source>
</reference>
<keyword evidence="1" id="KW-0732">Signal</keyword>
<dbReference type="AlphaFoldDB" id="I4B3W2"/>
<dbReference type="STRING" id="869212.Turpa_1321"/>
<keyword evidence="3" id="KW-1185">Reference proteome</keyword>
<accession>I4B3W2</accession>
<proteinExistence type="predicted"/>
<feature type="signal peptide" evidence="1">
    <location>
        <begin position="1"/>
        <end position="23"/>
    </location>
</feature>
<evidence type="ECO:0000313" key="3">
    <source>
        <dbReference type="Proteomes" id="UP000006048"/>
    </source>
</evidence>
<feature type="chain" id="PRO_5003686444" evidence="1">
    <location>
        <begin position="24"/>
        <end position="242"/>
    </location>
</feature>